<dbReference type="GO" id="GO:0032259">
    <property type="term" value="P:methylation"/>
    <property type="evidence" value="ECO:0007669"/>
    <property type="project" value="UniProtKB-KW"/>
</dbReference>
<keyword evidence="10" id="KW-1185">Reference proteome</keyword>
<reference evidence="7" key="1">
    <citation type="submission" date="2022-10" db="EMBL/GenBank/DDBJ databases">
        <authorList>
            <person name="Chen Y."/>
            <person name="Dougan E. K."/>
            <person name="Chan C."/>
            <person name="Rhodes N."/>
            <person name="Thang M."/>
        </authorList>
    </citation>
    <scope>NUCLEOTIDE SEQUENCE</scope>
</reference>
<feature type="compositionally biased region" description="Low complexity" evidence="3">
    <location>
        <begin position="1068"/>
        <end position="1079"/>
    </location>
</feature>
<evidence type="ECO:0000256" key="1">
    <source>
        <dbReference type="ARBA" id="ARBA00022603"/>
    </source>
</evidence>
<dbReference type="CDD" id="cd17039">
    <property type="entry name" value="Ubl_ubiquitin_like"/>
    <property type="match status" value="1"/>
</dbReference>
<evidence type="ECO:0000259" key="6">
    <source>
        <dbReference type="Pfam" id="PF25757"/>
    </source>
</evidence>
<dbReference type="InterPro" id="IPR056497">
    <property type="entry name" value="HEAT_DAAF5"/>
</dbReference>
<organism evidence="7">
    <name type="scientific">Cladocopium goreaui</name>
    <dbReference type="NCBI Taxonomy" id="2562237"/>
    <lineage>
        <taxon>Eukaryota</taxon>
        <taxon>Sar</taxon>
        <taxon>Alveolata</taxon>
        <taxon>Dinophyceae</taxon>
        <taxon>Suessiales</taxon>
        <taxon>Symbiodiniaceae</taxon>
        <taxon>Cladocopium</taxon>
    </lineage>
</organism>
<dbReference type="Gene3D" id="1.25.10.10">
    <property type="entry name" value="Leucine-rich Repeat Variant"/>
    <property type="match status" value="2"/>
</dbReference>
<feature type="domain" description="Dynein axonemal assembly factor 5 TPR repeats" evidence="6">
    <location>
        <begin position="26"/>
        <end position="238"/>
    </location>
</feature>
<feature type="domain" description="DUF4116" evidence="4">
    <location>
        <begin position="671"/>
        <end position="713"/>
    </location>
</feature>
<proteinExistence type="predicted"/>
<dbReference type="InterPro" id="IPR057978">
    <property type="entry name" value="TPR_DAAF5"/>
</dbReference>
<dbReference type="InterPro" id="IPR016024">
    <property type="entry name" value="ARM-type_fold"/>
</dbReference>
<protein>
    <submittedName>
        <fullName evidence="9">HEAT repeat-containing protein 1</fullName>
    </submittedName>
</protein>
<feature type="compositionally biased region" description="Basic residues" evidence="3">
    <location>
        <begin position="1038"/>
        <end position="1060"/>
    </location>
</feature>
<dbReference type="Pfam" id="PF25757">
    <property type="entry name" value="TPR_DNAAF5"/>
    <property type="match status" value="1"/>
</dbReference>
<dbReference type="SUPFAM" id="SSF53335">
    <property type="entry name" value="S-adenosyl-L-methionine-dependent methyltransferases"/>
    <property type="match status" value="1"/>
</dbReference>
<feature type="domain" description="DUF4116" evidence="4">
    <location>
        <begin position="715"/>
        <end position="751"/>
    </location>
</feature>
<accession>A0A9P1CX70</accession>
<evidence type="ECO:0000313" key="8">
    <source>
        <dbReference type="EMBL" id="CAL1151918.1"/>
    </source>
</evidence>
<feature type="compositionally biased region" description="Basic and acidic residues" evidence="3">
    <location>
        <begin position="1325"/>
        <end position="1348"/>
    </location>
</feature>
<dbReference type="InterPro" id="IPR025197">
    <property type="entry name" value="DUF4116"/>
</dbReference>
<dbReference type="EMBL" id="CAMXCT030002499">
    <property type="protein sequence ID" value="CAL4785855.1"/>
    <property type="molecule type" value="Genomic_DNA"/>
</dbReference>
<dbReference type="PANTHER" id="PTHR16216:SF2">
    <property type="entry name" value="DYNEIN AXONEMAL ASSEMBLY FACTOR 5"/>
    <property type="match status" value="1"/>
</dbReference>
<evidence type="ECO:0000313" key="7">
    <source>
        <dbReference type="EMBL" id="CAI3998543.1"/>
    </source>
</evidence>
<dbReference type="PANTHER" id="PTHR16216">
    <property type="entry name" value="DYNEIN ASSEMBLY FACTOR 5, AXONEMAL"/>
    <property type="match status" value="1"/>
</dbReference>
<dbReference type="Pfam" id="PF00145">
    <property type="entry name" value="DNA_methylase"/>
    <property type="match status" value="1"/>
</dbReference>
<feature type="region of interest" description="Disordered" evidence="3">
    <location>
        <begin position="1017"/>
        <end position="1097"/>
    </location>
</feature>
<feature type="compositionally biased region" description="Basic residues" evidence="3">
    <location>
        <begin position="1272"/>
        <end position="1290"/>
    </location>
</feature>
<dbReference type="EMBL" id="CAMXCT010002499">
    <property type="protein sequence ID" value="CAI3998543.1"/>
    <property type="molecule type" value="Genomic_DNA"/>
</dbReference>
<dbReference type="OrthoDB" id="414863at2759"/>
<dbReference type="Gene3D" id="3.40.50.150">
    <property type="entry name" value="Vaccinia Virus protein VP39"/>
    <property type="match status" value="1"/>
</dbReference>
<keyword evidence="1" id="KW-0489">Methyltransferase</keyword>
<dbReference type="GO" id="GO:0008168">
    <property type="term" value="F:methyltransferase activity"/>
    <property type="evidence" value="ECO:0007669"/>
    <property type="project" value="UniProtKB-KW"/>
</dbReference>
<evidence type="ECO:0000256" key="2">
    <source>
        <dbReference type="ARBA" id="ARBA00022679"/>
    </source>
</evidence>
<feature type="region of interest" description="Disordered" evidence="3">
    <location>
        <begin position="1226"/>
        <end position="1366"/>
    </location>
</feature>
<feature type="compositionally biased region" description="Basic and acidic residues" evidence="3">
    <location>
        <begin position="1301"/>
        <end position="1312"/>
    </location>
</feature>
<dbReference type="SUPFAM" id="SSF48371">
    <property type="entry name" value="ARM repeat"/>
    <property type="match status" value="2"/>
</dbReference>
<feature type="region of interest" description="Disordered" evidence="3">
    <location>
        <begin position="2364"/>
        <end position="2398"/>
    </location>
</feature>
<name>A0A9P1CX70_9DINO</name>
<reference evidence="8" key="2">
    <citation type="submission" date="2024-04" db="EMBL/GenBank/DDBJ databases">
        <authorList>
            <person name="Chen Y."/>
            <person name="Shah S."/>
            <person name="Dougan E. K."/>
            <person name="Thang M."/>
            <person name="Chan C."/>
        </authorList>
    </citation>
    <scope>NUCLEOTIDE SEQUENCE [LARGE SCALE GENOMIC DNA]</scope>
</reference>
<dbReference type="Pfam" id="PF13475">
    <property type="entry name" value="DUF4116"/>
    <property type="match status" value="3"/>
</dbReference>
<feature type="compositionally biased region" description="Basic and acidic residues" evidence="3">
    <location>
        <begin position="3817"/>
        <end position="3836"/>
    </location>
</feature>
<feature type="region of interest" description="Disordered" evidence="3">
    <location>
        <begin position="3817"/>
        <end position="3855"/>
    </location>
</feature>
<gene>
    <name evidence="7" type="ORF">C1SCF055_LOCUS24831</name>
</gene>
<feature type="domain" description="Dynein axonemal assembly factor 5 HEAT-repeat" evidence="5">
    <location>
        <begin position="3892"/>
        <end position="3983"/>
    </location>
</feature>
<comment type="caution">
    <text evidence="7">The sequence shown here is derived from an EMBL/GenBank/DDBJ whole genome shotgun (WGS) entry which is preliminary data.</text>
</comment>
<dbReference type="Proteomes" id="UP001152797">
    <property type="component" value="Unassembled WGS sequence"/>
</dbReference>
<dbReference type="InterPro" id="IPR001525">
    <property type="entry name" value="C5_MeTfrase"/>
</dbReference>
<feature type="compositionally biased region" description="Basic and acidic residues" evidence="3">
    <location>
        <begin position="1226"/>
        <end position="1271"/>
    </location>
</feature>
<feature type="compositionally biased region" description="Basic and acidic residues" evidence="3">
    <location>
        <begin position="1027"/>
        <end position="1037"/>
    </location>
</feature>
<evidence type="ECO:0000313" key="10">
    <source>
        <dbReference type="Proteomes" id="UP001152797"/>
    </source>
</evidence>
<dbReference type="EMBL" id="CAMXCT020002499">
    <property type="protein sequence ID" value="CAL1151918.1"/>
    <property type="molecule type" value="Genomic_DNA"/>
</dbReference>
<dbReference type="InterPro" id="IPR052623">
    <property type="entry name" value="DAAF5"/>
</dbReference>
<evidence type="ECO:0000259" key="4">
    <source>
        <dbReference type="Pfam" id="PF13475"/>
    </source>
</evidence>
<feature type="domain" description="DUF4116" evidence="4">
    <location>
        <begin position="390"/>
        <end position="435"/>
    </location>
</feature>
<dbReference type="InterPro" id="IPR029063">
    <property type="entry name" value="SAM-dependent_MTases_sf"/>
</dbReference>
<evidence type="ECO:0000259" key="5">
    <source>
        <dbReference type="Pfam" id="PF24573"/>
    </source>
</evidence>
<evidence type="ECO:0000313" key="9">
    <source>
        <dbReference type="EMBL" id="CAL4785855.1"/>
    </source>
</evidence>
<sequence>MASCWDPSSSAATTKEKALLSGGKSPSPEYLHRLFLEELHKPLFRMFADQGEKCREVSLSMTLRFADLLPLQDVENVLPLLLAALLGRFRSHPFPEQSEELRLEALRVLSHLFDVCKEKLNPFASDILDALSKALTDSCPDAKKECCEITKKVSQYFDAERVSRAGSPLVASLLANLKHQQWKVRRATLESIGALLLQEATMMDHMEDVLPHLNALLSDRTPGVRQSLAEILERWLLKGLSFRVLPASNSFDDDGPEGFEKFESRLLILLLGVAADEEAEQAPHPGLFGETAMLKVTGLAGDVICVVNISDRSLERVSDLKEEICRVSKISPKLQKLLLGDAILQNCDRLQEVLKSSEAEIQLIRFDKWSEEVTRDWKRLRKASQAVRNDRDLVMACMDASEGEAIKFAGEDVRADREIMLAAMKFNRSLCRYARGDLHTDRTFLLAALDNTGFFPRFSGWLRWQASPELCADYDFLLKMLAKDGASFRVVQEDLRSNPTLATVAIQNSPAAFRFAGDALRGNPTVAGLAAKLDPLNLEFVAENLKADRAFVLEALEVRTLGGYSNSILKHLPLPLRSDLEVVSKALAYISPYFLSKELEYVSSELRNHPEIRKLHPYGPYGHRGAEPVRCRPATSKRTAKKEEDDMSQLHLSQEWALDKATQQLPSFWSELVKIDPMALRCLSEDARQNRQLVMTAVKKCGLALQYASAELKEDREVVKVALKESSWAYDYIPESLRLDREIAVLAFRLHRMKLPKQLLNDKDAVVAAAEIAARRAENPGDWGYCNFDQAGHDRKGPPITLSCCWSEQGVSSFRGVTPKKMEGLLSFARREGLTEEEAQKVLRLNRPVTDAGWVEAEDLGEEALLIAKETMEAGRYLEYACYESTGAPQGRAVLKLQSWEEEGVLTGSHGECSDPYYQWYADHDIRDRGAVYHVCTGKHSTCRFKLPSGDRRIVIHLDRWRLLSPAIMIRSDYMKEKGETWGRVVLKEAAAAKAPGGPPHRPPGDSGIEAALAEAAEGGGFPPPAPERRGPREEKRRRSKSPSRKRRNKDKSKKERGKGRRGDSSEDSSGAKSSSGSSHFQAAPARGGELWRQAQKKPGRLAQKSLDEMCRYLADQLAWAGQKVVAYLNQVVLVNHPPARMGVRSHREMVTLAMTIDELLGGRIMHALDLLLQRFKAIEASFEEGGWQTARHLELIPGGGAGLLREDERAAAAKAEIQASKLREGLAKGEVREPSRAKREPLERPSGRLDEDEGRSRSARDLRREESPARERRRRRSKRDRSRRDRRRRAGQESQPRSAPPERVKREDERRRKGQEKPASLEGEQVRQTKREPSERSRQSIKREQSRSSRGRISATPTRGDVDLRPPASRFLREFLHAEETGNLSAAQLIRHLVLQLMETDSPLKEYMLWSLQSPTRREGRMLNLFPLPLWFDGREALNEILDEAQVRDQPGGWRNRGRTKSKAAKALRGNGLRAWHGLVVVALNHLYGDEPRGERPCPGGQATAAQEQALNTLWELVKSFVDEREWAGVPRTSQEDWGNALDALKVSYTGEVLEKAVPLTLAQILPGLPSVEHGGSVDIMEEALKHPEKMMVEPPQGPRPRPKVRVADGEWPKIARAMFDRGLVRPVNHCPVLDGEKVVNGAFGVAKPDKVTAEGDSVLRLIMDLRATNYCMKQIEGDVGHLCGATSFQRIVIESGEELLVSGEDLTAAFYLFRLPEEWSKYMVLEKPVARSDLGLAGEGETLLGIAVLPMGWHSAVGLMQACHRTIALRSASLGGAGLRPLAEISKTAVFPDLDEAAGWSIYLDDTTVLEKVQAVVAEELGGTPAEEQKQLREAYAWWGIPTNEAKSLERVRQAERLGALMDGQQGVLRTKTKRYRKFGTAAVLSLLCDTGPTAVLAGRWGYRKASSGFLAAYRFGKMSNKLADEISSAELDALMKNAISVVESNFDESHLPVLMEVCDDIVEQMAHEHARALQPEGADELPVQVKSMAIQSCTATEMFFRCSCDYPQVQVGASKRDVQTTRLWWGQCINCDEAYEFWDLFGLTGDKTSGVNPHASMLNTLINQGRTKRATRTSTNYGEGVRAKPISLSVLGNGHPKRVVAMERGLIGNHTVACKERFLLVTDHSVARHDKLPPHITSSSGSRYTWLPLTPLQAKVFQWQDLLNNPAYFKQAGSLQVTEDDDVEDIDQPGLETEGPPHGFPVVLPDGVPSRVRYVRQPGQALVTEFRISSRWTLADPTDHIKEGNQVAQSVRAQQAATGEDEAMHANAAGLQGQLAAAISVLDLAGGGGHFDANGALIIKAEHVQVACRLVEIALQIRHIFRLPLDDDLSDQENVERPEIPVHGNYERKFGEALATQGLPALPPEEEEAVAEAEAEEEELLPPEESADHHEASEEPLPTILSWRDILPEEPFFKKGLADNDEMVFPFPLQDRQLLRKILLHGGSEFKVSYEVQDKAKMLIRCTDDAMREHTDLFTGQVKSVLQKAVQRYPRIGSLNVSSKVTGRACVNSCGGAQRCCCPVCESPLQQRRPRQRGAVQCQLIAEVLINGKWVKQVDNPHPLYFFVSKKLGVAGSWLRRWRYRMYLHRASFLHEGVLLRLLDPTVQARVRVQLARAWGREILWRRSADAEPVVRERLASQLLALPLEKLLEVNWCWYEPMMFQRRWTQLLTSGDRLDICAIDGNAQLHRRTCGQPHAEVVYYPAIEKFLLRACSRSPHGRETLCPFHASQRDSLLQANPGEGEIASHRLKRALYAESDVSYLEVKMDGFAGWQPAETVNQTVLNRYFAKLADGTIRRRPRSRKYLAPWSSEQARAESSCQTHKEGEQHVAAASKSAGFLLAVSSGGMIVDIQELVCAESLSQRYCFLSTLATRWPQLAIVCHDDACHLKLFALQHRRSTAIAERLATMDFIVDRFHAPGHCGEYCAQHCLPTIEENKRLLGTFPTEIAEIVNSEMTPLGHTIHHMGKFFTQLVVSECTDVHNLSRLLALRDKQRAVYAGKVVHILQFRRCLFSVMEEIFVMIAHGGEWLTVTEALAEEMLLLEALLPLAQFNLKAKVDPVVTCSDASESGGGMCFSSRLSWAGRAEAEWLVKEGPDKDPQRPDAEVVSEQKILVIDLFAGLGGLEVALEKAGVRVHHSLMVEKDVDCRRLLRRKYPGSDFCSDIAKFNEGLLKKAMEKVPGLTGIIVGGGSPCQGLSRLSSERSHLEDERSALFYEAVRVMEMVENMASERRLWIIKFLENVVPDESDIDEMSAALKIHPILVESGKLSRVRRPRLYWLSIPVGDPGDPMRGQGPSYDVLRFPTFTRSIPRRRPPPCPAGLDSTDTVTRDRWKNDMFRYPPYVYAERFLVKGTDEVLRTLSAAEREVLMGYPRGYTSALLKKMPEGEEELQNAEDLRCAAIGNSFHTNTAAAIFDKAFATMGLKKEKGVQKIVDQFVSSLEAPPEPSLADEAPVSEGEDMILEREDDEESLIGETMQADLELKAEKFQTDEELRGSDVRLDVGSLYRPDAFPRGSIDPSKWLWHVGLAYRFKHKEHINILELRALVGAFEWRLRAAAFSQCRALHLTDSVVALSVAVKGRSSSRSLNKILRRFAALQCAGGIYPVLGWVESGDNPADEPSRRYATEERYAEAFRRFRLFHNLGKDFCIENYEEFDDTVAEYVEFLWESGEPKSYANYTLAAVQYYRPQSKQHLPWSWKLAKIWNQVEMPVRATPMSPKVMLAFAGVALQWGKPEFAYLIVVGFALFLRTGELLQLAPQHVTLSSKLAIIFVEGSKGSKRSFLPLERLEIDVGAIALGGLERVAVLKHEVLMKRAAKEREREEARRKAKEAREAKATADQGYMEQAEPEEHKNPKCQDPEVVAAFDYPSVLPLLPEPFKAGRLPAPLTSTYVKMHLGNILPQVLGNLTQWTTDIREAAARLLQVVLVVANKHIAPFLDAVLVHLYKAQADDDQKVSSISRLCASMVGVFLEPEMVLEVVGKHLGLKHEGQRKGTSFDELWPQDKHGRQTTRTVQDVLSGVKNFAATTAESRRQVFIVLAKLLHPTSATSGDFQRPLKKPEVKLALRFLEEGVRSELLPAVLAATESLLKAGQGACLDDWPRVFDLLLRMKSGEECNLQTVDANIDHLARLLGRSQLQLYEEHLRSRLGELLQGADGVLWEVLNRGFGADTSPNRHILETLSQAHHRGRLRNAGAAVAEHVGKLMPVLARQASPEDASASARVDLLGLVHFLVNEEDEALAEAVKENSLALLDGILLPNCLDSPTERSEEAVWPWAPVLVLQRTPGEVCVHAILRRHLVPAAVLNEVFVDLMPILKSCLDDSWSPDNRMIACLVLSCTLSDLQAEINGEQLREVYPELLKRLDDSNDKIRVAVCEALDVFFKCLPHNWSRSLFEYILRNLFVHLDDPNPEIQQGIYTVLQSAVHQDYATFLKEAQSAVSKSSHPRLCEELVRLAESLQTSSCEETVGEPS</sequence>
<dbReference type="InterPro" id="IPR011989">
    <property type="entry name" value="ARM-like"/>
</dbReference>
<dbReference type="Pfam" id="PF24573">
    <property type="entry name" value="HEAT_DAAF5"/>
    <property type="match status" value="1"/>
</dbReference>
<keyword evidence="2" id="KW-0808">Transferase</keyword>
<feature type="compositionally biased region" description="Acidic residues" evidence="3">
    <location>
        <begin position="2367"/>
        <end position="2385"/>
    </location>
</feature>
<evidence type="ECO:0000256" key="3">
    <source>
        <dbReference type="SAM" id="MobiDB-lite"/>
    </source>
</evidence>